<dbReference type="STRING" id="1802206.A3D35_00320"/>
<reference evidence="1 2" key="1">
    <citation type="journal article" date="2016" name="Nat. Commun.">
        <title>Thousands of microbial genomes shed light on interconnected biogeochemical processes in an aquifer system.</title>
        <authorList>
            <person name="Anantharaman K."/>
            <person name="Brown C.T."/>
            <person name="Hug L.A."/>
            <person name="Sharon I."/>
            <person name="Castelle C.J."/>
            <person name="Probst A.J."/>
            <person name="Thomas B.C."/>
            <person name="Singh A."/>
            <person name="Wilkins M.J."/>
            <person name="Karaoz U."/>
            <person name="Brodie E.L."/>
            <person name="Williams K.H."/>
            <person name="Hubbard S.S."/>
            <person name="Banfield J.F."/>
        </authorList>
    </citation>
    <scope>NUCLEOTIDE SEQUENCE [LARGE SCALE GENOMIC DNA]</scope>
</reference>
<sequence>MPTTKLVINEVRTRTLSAAGFVHVTGLMTYNGHGSSLRTIQPNRQQLGRCDRNNGTMVLVTEDGEVWLRDSSISSMEVDDTIDLYAPNGSGAYVPCSNGESLGTHAMLERIVDPFDNRSGNPVPEIQD</sequence>
<comment type="caution">
    <text evidence="1">The sequence shown here is derived from an EMBL/GenBank/DDBJ whole genome shotgun (WGS) entry which is preliminary data.</text>
</comment>
<protein>
    <submittedName>
        <fullName evidence="1">Uncharacterized protein</fullName>
    </submittedName>
</protein>
<dbReference type="AlphaFoldDB" id="A0A1G2I584"/>
<evidence type="ECO:0000313" key="2">
    <source>
        <dbReference type="Proteomes" id="UP000176421"/>
    </source>
</evidence>
<proteinExistence type="predicted"/>
<organism evidence="1 2">
    <name type="scientific">Candidatus Staskawiczbacteria bacterium RIFCSPHIGHO2_02_FULL_34_9</name>
    <dbReference type="NCBI Taxonomy" id="1802206"/>
    <lineage>
        <taxon>Bacteria</taxon>
        <taxon>Candidatus Staskawicziibacteriota</taxon>
    </lineage>
</organism>
<dbReference type="Proteomes" id="UP000176421">
    <property type="component" value="Unassembled WGS sequence"/>
</dbReference>
<gene>
    <name evidence="1" type="ORF">A3D35_00320</name>
</gene>
<accession>A0A1G2I584</accession>
<dbReference type="EMBL" id="MHOS01000005">
    <property type="protein sequence ID" value="OGZ69651.1"/>
    <property type="molecule type" value="Genomic_DNA"/>
</dbReference>
<name>A0A1G2I584_9BACT</name>
<evidence type="ECO:0000313" key="1">
    <source>
        <dbReference type="EMBL" id="OGZ69651.1"/>
    </source>
</evidence>